<evidence type="ECO:0000313" key="1">
    <source>
        <dbReference type="EMBL" id="AVR46823.1"/>
    </source>
</evidence>
<keyword evidence="2" id="KW-1185">Reference proteome</keyword>
<dbReference type="SUPFAM" id="SSF50475">
    <property type="entry name" value="FMN-binding split barrel"/>
    <property type="match status" value="1"/>
</dbReference>
<dbReference type="RefSeq" id="WP_107013594.1">
    <property type="nucleotide sequence ID" value="NZ_CP028136.1"/>
</dbReference>
<dbReference type="InterPro" id="IPR012349">
    <property type="entry name" value="Split_barrel_FMN-bd"/>
</dbReference>
<dbReference type="AlphaFoldDB" id="A0A2R3Z978"/>
<sequence>MKTLTREECLNILSHNYIGRIAYTAKGNPEIVPITYYFDPAQEAIISYSGEGNKINCMRKNPIVSFQVDEIETLVKWKSVLVKGSFEELSRSDAKHMLHSFSEGVKKIILDKKNKNLTYLKEFSAKMDAPDESIIYRIKISDIQGRKREDNEISE</sequence>
<dbReference type="Proteomes" id="UP000241507">
    <property type="component" value="Chromosome"/>
</dbReference>
<organism evidence="1 2">
    <name type="scientific">Christiangramia fulva</name>
    <dbReference type="NCBI Taxonomy" id="2126553"/>
    <lineage>
        <taxon>Bacteria</taxon>
        <taxon>Pseudomonadati</taxon>
        <taxon>Bacteroidota</taxon>
        <taxon>Flavobacteriia</taxon>
        <taxon>Flavobacteriales</taxon>
        <taxon>Flavobacteriaceae</taxon>
        <taxon>Christiangramia</taxon>
    </lineage>
</organism>
<proteinExistence type="predicted"/>
<accession>A0A2R3Z978</accession>
<dbReference type="InterPro" id="IPR024747">
    <property type="entry name" value="Pyridox_Oxase-rel"/>
</dbReference>
<evidence type="ECO:0000313" key="2">
    <source>
        <dbReference type="Proteomes" id="UP000241507"/>
    </source>
</evidence>
<reference evidence="2" key="1">
    <citation type="submission" date="2018-03" db="EMBL/GenBank/DDBJ databases">
        <title>Gramella fulva sp. nov., isolated from a dry surface of tidal flat.</title>
        <authorList>
            <person name="Hwang S.H."/>
            <person name="Hwang W.M."/>
            <person name="Kang K."/>
            <person name="Ahn T.-Y."/>
        </authorList>
    </citation>
    <scope>NUCLEOTIDE SEQUENCE [LARGE SCALE GENOMIC DNA]</scope>
    <source>
        <strain evidence="2">SH35</strain>
    </source>
</reference>
<dbReference type="KEGG" id="grs:C7S20_17025"/>
<gene>
    <name evidence="1" type="ORF">C7S20_17025</name>
</gene>
<dbReference type="Gene3D" id="2.30.110.10">
    <property type="entry name" value="Electron Transport, Fmn-binding Protein, Chain A"/>
    <property type="match status" value="1"/>
</dbReference>
<dbReference type="OrthoDB" id="9794935at2"/>
<dbReference type="EMBL" id="CP028136">
    <property type="protein sequence ID" value="AVR46823.1"/>
    <property type="molecule type" value="Genomic_DNA"/>
</dbReference>
<dbReference type="Pfam" id="PF12900">
    <property type="entry name" value="Pyridox_ox_2"/>
    <property type="match status" value="1"/>
</dbReference>
<protein>
    <submittedName>
        <fullName evidence="1">Flavin mononucleotide-binding protein</fullName>
    </submittedName>
</protein>
<name>A0A2R3Z978_9FLAO</name>